<dbReference type="EMBL" id="FSRU01000003">
    <property type="protein sequence ID" value="SIO68015.1"/>
    <property type="molecule type" value="Genomic_DNA"/>
</dbReference>
<protein>
    <submittedName>
        <fullName evidence="1">Uncharacterized protein</fullName>
    </submittedName>
</protein>
<dbReference type="Proteomes" id="UP000185151">
    <property type="component" value="Unassembled WGS sequence"/>
</dbReference>
<gene>
    <name evidence="1" type="ORF">SAMN05444165_7236</name>
</gene>
<evidence type="ECO:0000313" key="2">
    <source>
        <dbReference type="Proteomes" id="UP000185151"/>
    </source>
</evidence>
<reference evidence="1 2" key="1">
    <citation type="submission" date="2016-11" db="EMBL/GenBank/DDBJ databases">
        <authorList>
            <person name="Jaros S."/>
            <person name="Januszkiewicz K."/>
            <person name="Wedrychowicz H."/>
        </authorList>
    </citation>
    <scope>NUCLEOTIDE SEQUENCE [LARGE SCALE GENOMIC DNA]</scope>
    <source>
        <strain evidence="1 2">GAS95</strain>
    </source>
</reference>
<sequence>MGFLSGNNNVVLVSQCNNLQGLTVTFQVTEDLVTLGNKGFGLQLNCFPQAGQVFQNQTLNWFQYAMIIGNPNDQKVSWAVEYWNTIGPKTWPSGYTPNPPNTVPQRPVIPNDSGASPFASAPSNQILAGSILQIQLITDANGNVTQAIFNYTPPGGDLATANYTFQNNAIFPIYGAQAVVVGPINGAPTSFTSGAGTLSYLVSSGSLGVETNSCGGYPEPGTAEDSNAIYGDVTPATGSALTQQTVSVVPMGMSFDFEQSSFGQDEVESTSTWNPAYYLEVIGFPNNALGLNAPSDLNSSSLSPQPAVSVSIDASLNQSLSSSQITTIRNNLPVVNTFAPPVLAIDSALLTNYQTLLYPYNISFPNLNAFNALNVHEVAVVTLSAELNVQVPTGGNTNVPPVTTTKVTVQCKANIELAKGEDPRMEDLNPISPLSYPSWLSYDLRIFSVTAGQPHDMFSVPSPTDAGQAVSYINQVLSNLNKPTQITNGDTFDNALTQSEDASAIPFLPPQAGDPAQFAFAVARVRIKSSITTTVGPVRVFFRLFSAASTVTNFAEVGTGEGTYRWGTNGTAGHKIPLLGVETIAGSREYVTVPCFATARVNLNGAADMNTQTDPPNAVLIETSAGAEVDTYFGCWLDVNQTTKFLIPTPPSSQSGWDGPWTGTESLNGAIAVAPHQCLVAEIRFDDTPIPTGADTSTTDKLAQRNIAWLGVQP</sequence>
<evidence type="ECO:0000313" key="1">
    <source>
        <dbReference type="EMBL" id="SIO68015.1"/>
    </source>
</evidence>
<keyword evidence="2" id="KW-1185">Reference proteome</keyword>
<name>A0A1N6LH03_9BURK</name>
<dbReference type="RefSeq" id="WP_074302189.1">
    <property type="nucleotide sequence ID" value="NZ_FSRU01000003.1"/>
</dbReference>
<dbReference type="OrthoDB" id="5937513at2"/>
<proteinExistence type="predicted"/>
<accession>A0A1N6LH03</accession>
<dbReference type="AlphaFoldDB" id="A0A1N6LH03"/>
<organism evidence="1 2">
    <name type="scientific">Paraburkholderia phenazinium</name>
    <dbReference type="NCBI Taxonomy" id="60549"/>
    <lineage>
        <taxon>Bacteria</taxon>
        <taxon>Pseudomonadati</taxon>
        <taxon>Pseudomonadota</taxon>
        <taxon>Betaproteobacteria</taxon>
        <taxon>Burkholderiales</taxon>
        <taxon>Burkholderiaceae</taxon>
        <taxon>Paraburkholderia</taxon>
    </lineage>
</organism>